<dbReference type="Gene3D" id="3.40.50.150">
    <property type="entry name" value="Vaccinia Virus protein VP39"/>
    <property type="match status" value="1"/>
</dbReference>
<proteinExistence type="predicted"/>
<feature type="domain" description="Methyltransferase FkbM" evidence="1">
    <location>
        <begin position="84"/>
        <end position="230"/>
    </location>
</feature>
<keyword evidence="2" id="KW-0489">Methyltransferase</keyword>
<dbReference type="EMBL" id="CP039865">
    <property type="protein sequence ID" value="QCK87604.1"/>
    <property type="molecule type" value="Genomic_DNA"/>
</dbReference>
<gene>
    <name evidence="2" type="ORF">E8L99_18490</name>
</gene>
<dbReference type="GO" id="GO:0008168">
    <property type="term" value="F:methyltransferase activity"/>
    <property type="evidence" value="ECO:0007669"/>
    <property type="project" value="UniProtKB-KW"/>
</dbReference>
<dbReference type="SUPFAM" id="SSF53335">
    <property type="entry name" value="S-adenosyl-L-methionine-dependent methyltransferases"/>
    <property type="match status" value="1"/>
</dbReference>
<name>A0A4D7QQT1_9HYPH</name>
<dbReference type="InterPro" id="IPR052514">
    <property type="entry name" value="SAM-dependent_MTase"/>
</dbReference>
<evidence type="ECO:0000259" key="1">
    <source>
        <dbReference type="Pfam" id="PF05050"/>
    </source>
</evidence>
<dbReference type="KEGG" id="paqt:E8L99_18490"/>
<evidence type="ECO:0000313" key="2">
    <source>
        <dbReference type="EMBL" id="QCK87604.1"/>
    </source>
</evidence>
<dbReference type="OrthoDB" id="5679686at2"/>
<dbReference type="AlphaFoldDB" id="A0A4D7QQT1"/>
<dbReference type="PANTHER" id="PTHR34203">
    <property type="entry name" value="METHYLTRANSFERASE, FKBM FAMILY PROTEIN"/>
    <property type="match status" value="1"/>
</dbReference>
<dbReference type="RefSeq" id="WP_137100933.1">
    <property type="nucleotide sequence ID" value="NZ_CP039865.1"/>
</dbReference>
<keyword evidence="3" id="KW-1185">Reference proteome</keyword>
<sequence>MGHVAGFLARHSPLPRGRDRLALWAAALGAAPEPIDFVRSDFGHTLQIDPEVFFYRHAYFTGVYEPGISRLLRAVLQAGDICADVGANIGWHTLAMAAAVGEQGRVFAFEPVPKTFRLLKANIARNGLDGVVAAENLAVSKGPGQAMVHVPGDAPLTHASLSRPERVIDSFVVATVSLDHYLAERGFNHVDFIKIDVEGAEQLVLRGAHSLLSSFNPPSLVVEAAAATSEGFGYRPNDLLDQIAAANAYAFFIIHEATGRLTPLARFPESHVGANVLALPAARPQVMNRLLRANLAA</sequence>
<dbReference type="InterPro" id="IPR006342">
    <property type="entry name" value="FkbM_mtfrase"/>
</dbReference>
<accession>A0A4D7QQT1</accession>
<dbReference type="InterPro" id="IPR029063">
    <property type="entry name" value="SAM-dependent_MTases_sf"/>
</dbReference>
<dbReference type="PANTHER" id="PTHR34203:SF15">
    <property type="entry name" value="SLL1173 PROTEIN"/>
    <property type="match status" value="1"/>
</dbReference>
<reference evidence="2 3" key="1">
    <citation type="submission" date="2019-04" db="EMBL/GenBank/DDBJ databases">
        <title>Phreatobacter aquaticus sp. nov.</title>
        <authorList>
            <person name="Choi A."/>
            <person name="Baek K."/>
        </authorList>
    </citation>
    <scope>NUCLEOTIDE SEQUENCE [LARGE SCALE GENOMIC DNA]</scope>
    <source>
        <strain evidence="2 3">NMCR1094</strain>
    </source>
</reference>
<keyword evidence="2" id="KW-0808">Transferase</keyword>
<protein>
    <submittedName>
        <fullName evidence="2">FkbM family methyltransferase</fullName>
    </submittedName>
</protein>
<dbReference type="Pfam" id="PF05050">
    <property type="entry name" value="Methyltransf_21"/>
    <property type="match status" value="1"/>
</dbReference>
<dbReference type="Proteomes" id="UP000298588">
    <property type="component" value="Chromosome"/>
</dbReference>
<organism evidence="2 3">
    <name type="scientific">Phreatobacter aquaticus</name>
    <dbReference type="NCBI Taxonomy" id="2570229"/>
    <lineage>
        <taxon>Bacteria</taxon>
        <taxon>Pseudomonadati</taxon>
        <taxon>Pseudomonadota</taxon>
        <taxon>Alphaproteobacteria</taxon>
        <taxon>Hyphomicrobiales</taxon>
        <taxon>Phreatobacteraceae</taxon>
        <taxon>Phreatobacter</taxon>
    </lineage>
</organism>
<dbReference type="GO" id="GO:0032259">
    <property type="term" value="P:methylation"/>
    <property type="evidence" value="ECO:0007669"/>
    <property type="project" value="UniProtKB-KW"/>
</dbReference>
<evidence type="ECO:0000313" key="3">
    <source>
        <dbReference type="Proteomes" id="UP000298588"/>
    </source>
</evidence>
<dbReference type="NCBIfam" id="TIGR01444">
    <property type="entry name" value="fkbM_fam"/>
    <property type="match status" value="1"/>
</dbReference>